<name>A0ABW5C7K3_9PROT</name>
<keyword evidence="1" id="KW-0472">Membrane</keyword>
<gene>
    <name evidence="2" type="ORF">ACFSNB_00565</name>
</gene>
<keyword evidence="1" id="KW-0812">Transmembrane</keyword>
<dbReference type="Proteomes" id="UP001597296">
    <property type="component" value="Unassembled WGS sequence"/>
</dbReference>
<sequence length="46" mass="5055">MGFHRHFGLPQSNRNRPERSPLPALLVFGATVLAVIVALLVIVAEF</sequence>
<evidence type="ECO:0000256" key="1">
    <source>
        <dbReference type="SAM" id="Phobius"/>
    </source>
</evidence>
<accession>A0ABW5C7K3</accession>
<proteinExistence type="predicted"/>
<evidence type="ECO:0000313" key="3">
    <source>
        <dbReference type="Proteomes" id="UP001597296"/>
    </source>
</evidence>
<feature type="transmembrane region" description="Helical" evidence="1">
    <location>
        <begin position="21"/>
        <end position="44"/>
    </location>
</feature>
<comment type="caution">
    <text evidence="2">The sequence shown here is derived from an EMBL/GenBank/DDBJ whole genome shotgun (WGS) entry which is preliminary data.</text>
</comment>
<dbReference type="EMBL" id="JBHUIY010000001">
    <property type="protein sequence ID" value="MFD2232287.1"/>
    <property type="molecule type" value="Genomic_DNA"/>
</dbReference>
<protein>
    <submittedName>
        <fullName evidence="2">Uncharacterized protein</fullName>
    </submittedName>
</protein>
<keyword evidence="3" id="KW-1185">Reference proteome</keyword>
<reference evidence="3" key="1">
    <citation type="journal article" date="2019" name="Int. J. Syst. Evol. Microbiol.">
        <title>The Global Catalogue of Microorganisms (GCM) 10K type strain sequencing project: providing services to taxonomists for standard genome sequencing and annotation.</title>
        <authorList>
            <consortium name="The Broad Institute Genomics Platform"/>
            <consortium name="The Broad Institute Genome Sequencing Center for Infectious Disease"/>
            <person name="Wu L."/>
            <person name="Ma J."/>
        </authorList>
    </citation>
    <scope>NUCLEOTIDE SEQUENCE [LARGE SCALE GENOMIC DNA]</scope>
    <source>
        <strain evidence="3">KCTC 15012</strain>
    </source>
</reference>
<evidence type="ECO:0000313" key="2">
    <source>
        <dbReference type="EMBL" id="MFD2232287.1"/>
    </source>
</evidence>
<keyword evidence="1" id="KW-1133">Transmembrane helix</keyword>
<dbReference type="RefSeq" id="WP_377313470.1">
    <property type="nucleotide sequence ID" value="NZ_JBHUIY010000001.1"/>
</dbReference>
<organism evidence="2 3">
    <name type="scientific">Phaeospirillum tilakii</name>
    <dbReference type="NCBI Taxonomy" id="741673"/>
    <lineage>
        <taxon>Bacteria</taxon>
        <taxon>Pseudomonadati</taxon>
        <taxon>Pseudomonadota</taxon>
        <taxon>Alphaproteobacteria</taxon>
        <taxon>Rhodospirillales</taxon>
        <taxon>Rhodospirillaceae</taxon>
        <taxon>Phaeospirillum</taxon>
    </lineage>
</organism>